<feature type="compositionally biased region" description="Low complexity" evidence="12">
    <location>
        <begin position="1237"/>
        <end position="1250"/>
    </location>
</feature>
<sequence length="1386" mass="160539">MAGRYEAGREPRPKHLLPPPHSFALNFTQQLPAAYRNPSVRLSSLFDNSLQSAVLTTYIGEIDWVLRQAPILRRVPVLYLNGRNEHHYILPKHFKVRTMLEDVQYGTFHSKIMLLKYPTGLRVVVTSANLVHSDWESKTQAIWCQDFPLIDNRNDYLNNRIIYKDKQIDEFCVEKDSEDENKGEMKGFGQKQAQNTLQMFQSLKERKKSNSQLDKLQSESKDQIFDLDQISSSKSNSNTNQIQVGPSDFKQALKMFCDRANIPCNSDPYIPKEFFTKPKKNNNKSHSPLDSYIIDTPMNNIIQQEEQKINDAYGFMHLNEDLSNIREISNTVTFQDQSEHLIQQPQESKSGSTDHYNEDKQIKLEEIHRENIDFDIKQEETPENNNQTTNQTTEEQQTPKQSTPLINLQRLEQLKQEEQIQAARKAEISQIRKLEDELRLEREQEKLKIRYDIGLNLDRYDFSYAAAEFIASVNGSVLGDDRENWGHLRLRKVLTQLGSVDMNDQSQNKDKKLNKGKMIEQEKKNKKPKNKKNKANEEENNQFLKPGSYGDDDEFVYQFSSFGALTESWLREFSASVGARYGDSSSNMLPGMEENLNIERQSSSSSSSSSQSGDSSLTSSAGPLTVLKQYLEENGIIRNGNNPTTQKTNSAQSESNPRMKAASKAKSKTKTASSSSSSSSSSSAKSKSKTAQKFSIPKQIQTTLTFQSTNPQKTSLFDKLKNNVGLKSSNSVIIEQLPLKTSFQIPLQSSMISFVWPTVQEVRESCVGYSSGDSLCLASRNVREFWRPLLCNWQAKISGRQRILPHCKIYVRYRRGGANELLDQKKEEDEDDDEDEENDDEQQEFDDYDIGNYIKEKKEIIELKIENKVEFDDKIQIEKEKRPKQIKQKQLKEKKDSNTPSTNKRIRKLKKNKENDDDDEEEDDDKTNKKQRKTLKQKTQSIPRKRRRIDSDIEITENHEEKDDLIEVSKQEIEQKQSNKKQIDFDFSDEFEDEKQEFGKNMIQDNQNQQKEKEIEKEISVKKTSTVKRIKKSKYLVVRDDNEEDEYEEIIKIKEIELKQQQKVQRQIEKEMKKRNNRKQSESFINGDVSLEWVLVTSSNLSKAAWGFIVQRTQSLQMQNFECGVLLHPKRIEYAIEKMRRDGRTSFFSCTGDSYLLPNPHPQLQFPNSLSSNQKKPLHLLQPPNTNTYSHIPVSYVCYPPSSSAYVIGCPIPYSLPPRRYNTKIVKQSKDRNNHISLNSQSNSVFPSSSTDNLLQENAHKVKRKRDQIDENDADSFYEDNNNQLIISSSSNIDQSNELTNNTYQNHNIEQLRAQGKEIRKTMQEAMERAVAQEYEQLAAIPEENPWVWDVDYFDTDMFGNRWVTPETEQELFQTALHPIMPLQPR</sequence>
<reference evidence="13 14" key="1">
    <citation type="submission" date="2019-03" db="EMBL/GenBank/DDBJ databases">
        <title>Single cell metagenomics reveals metabolic interactions within the superorganism composed of flagellate Streblomastix strix and complex community of Bacteroidetes bacteria on its surface.</title>
        <authorList>
            <person name="Treitli S.C."/>
            <person name="Kolisko M."/>
            <person name="Husnik F."/>
            <person name="Keeling P."/>
            <person name="Hampl V."/>
        </authorList>
    </citation>
    <scope>NUCLEOTIDE SEQUENCE [LARGE SCALE GENOMIC DNA]</scope>
    <source>
        <strain evidence="13">ST1C</strain>
    </source>
</reference>
<evidence type="ECO:0000256" key="11">
    <source>
        <dbReference type="SAM" id="Coils"/>
    </source>
</evidence>
<comment type="similarity">
    <text evidence="2">Belongs to the tyrosyl-DNA phosphodiesterase family.</text>
</comment>
<feature type="compositionally biased region" description="Low complexity" evidence="12">
    <location>
        <begin position="670"/>
        <end position="691"/>
    </location>
</feature>
<feature type="binding site" evidence="10">
    <location>
        <position position="111"/>
    </location>
    <ligand>
        <name>substrate</name>
    </ligand>
</feature>
<feature type="region of interest" description="Disordered" evidence="12">
    <location>
        <begin position="635"/>
        <end position="694"/>
    </location>
</feature>
<dbReference type="GO" id="GO:0017005">
    <property type="term" value="F:3'-tyrosyl-DNA phosphodiesterase activity"/>
    <property type="evidence" value="ECO:0007669"/>
    <property type="project" value="TreeGrafter"/>
</dbReference>
<dbReference type="GO" id="GO:0005634">
    <property type="term" value="C:nucleus"/>
    <property type="evidence" value="ECO:0007669"/>
    <property type="project" value="UniProtKB-SubCell"/>
</dbReference>
<feature type="compositionally biased region" description="Basic and acidic residues" evidence="12">
    <location>
        <begin position="507"/>
        <end position="523"/>
    </location>
</feature>
<keyword evidence="11" id="KW-0175">Coiled coil</keyword>
<dbReference type="Gene3D" id="3.30.870.10">
    <property type="entry name" value="Endonuclease Chain A"/>
    <property type="match status" value="4"/>
</dbReference>
<comment type="caution">
    <text evidence="13">The sequence shown here is derived from an EMBL/GenBank/DDBJ whole genome shotgun (WGS) entry which is preliminary data.</text>
</comment>
<dbReference type="Proteomes" id="UP000324800">
    <property type="component" value="Unassembled WGS sequence"/>
</dbReference>
<feature type="compositionally biased region" description="Polar residues" evidence="12">
    <location>
        <begin position="337"/>
        <end position="354"/>
    </location>
</feature>
<feature type="compositionally biased region" description="Acidic residues" evidence="12">
    <location>
        <begin position="828"/>
        <end position="848"/>
    </location>
</feature>
<feature type="region of interest" description="Disordered" evidence="12">
    <location>
        <begin position="375"/>
        <end position="404"/>
    </location>
</feature>
<comment type="subcellular location">
    <subcellularLocation>
        <location evidence="1">Nucleus</location>
    </subcellularLocation>
</comment>
<keyword evidence="6" id="KW-0269">Exonuclease</keyword>
<keyword evidence="8" id="KW-0539">Nucleus</keyword>
<evidence type="ECO:0000256" key="1">
    <source>
        <dbReference type="ARBA" id="ARBA00004123"/>
    </source>
</evidence>
<feature type="compositionally biased region" description="Basic and acidic residues" evidence="12">
    <location>
        <begin position="956"/>
        <end position="984"/>
    </location>
</feature>
<feature type="coiled-coil region" evidence="11">
    <location>
        <begin position="1051"/>
        <end position="1078"/>
    </location>
</feature>
<evidence type="ECO:0000256" key="5">
    <source>
        <dbReference type="ARBA" id="ARBA00022801"/>
    </source>
</evidence>
<dbReference type="GO" id="GO:0003697">
    <property type="term" value="F:single-stranded DNA binding"/>
    <property type="evidence" value="ECO:0007669"/>
    <property type="project" value="TreeGrafter"/>
</dbReference>
<feature type="compositionally biased region" description="Acidic residues" evidence="12">
    <location>
        <begin position="915"/>
        <end position="925"/>
    </location>
</feature>
<keyword evidence="4" id="KW-0227">DNA damage</keyword>
<dbReference type="GO" id="GO:0004527">
    <property type="term" value="F:exonuclease activity"/>
    <property type="evidence" value="ECO:0007669"/>
    <property type="project" value="UniProtKB-KW"/>
</dbReference>
<keyword evidence="5" id="KW-0378">Hydrolase</keyword>
<evidence type="ECO:0000313" key="13">
    <source>
        <dbReference type="EMBL" id="KAA6394744.1"/>
    </source>
</evidence>
<dbReference type="InterPro" id="IPR010347">
    <property type="entry name" value="Tdp1"/>
</dbReference>
<feature type="coiled-coil region" evidence="11">
    <location>
        <begin position="408"/>
        <end position="444"/>
    </location>
</feature>
<feature type="compositionally biased region" description="Basic residues" evidence="12">
    <location>
        <begin position="524"/>
        <end position="533"/>
    </location>
</feature>
<dbReference type="CDD" id="cd09122">
    <property type="entry name" value="PLDc_Tdp1_1"/>
    <property type="match status" value="1"/>
</dbReference>
<keyword evidence="3" id="KW-0540">Nuclease</keyword>
<evidence type="ECO:0000256" key="10">
    <source>
        <dbReference type="PIRSR" id="PIRSR610347-2"/>
    </source>
</evidence>
<feature type="region of interest" description="Disordered" evidence="12">
    <location>
        <begin position="501"/>
        <end position="547"/>
    </location>
</feature>
<feature type="compositionally biased region" description="Low complexity" evidence="12">
    <location>
        <begin position="602"/>
        <end position="620"/>
    </location>
</feature>
<dbReference type="PANTHER" id="PTHR12415">
    <property type="entry name" value="TYROSYL-DNA PHOSPHODIESTERASE 1"/>
    <property type="match status" value="1"/>
</dbReference>
<evidence type="ECO:0000256" key="12">
    <source>
        <dbReference type="SAM" id="MobiDB-lite"/>
    </source>
</evidence>
<dbReference type="OrthoDB" id="47785at2759"/>
<dbReference type="GO" id="GO:0003690">
    <property type="term" value="F:double-stranded DNA binding"/>
    <property type="evidence" value="ECO:0007669"/>
    <property type="project" value="TreeGrafter"/>
</dbReference>
<feature type="region of interest" description="Disordered" evidence="12">
    <location>
        <begin position="337"/>
        <end position="357"/>
    </location>
</feature>
<feature type="region of interest" description="Disordered" evidence="12">
    <location>
        <begin position="880"/>
        <end position="986"/>
    </location>
</feature>
<evidence type="ECO:0000256" key="4">
    <source>
        <dbReference type="ARBA" id="ARBA00022763"/>
    </source>
</evidence>
<accession>A0A5J4WI50</accession>
<dbReference type="SUPFAM" id="SSF56024">
    <property type="entry name" value="Phospholipase D/nuclease"/>
    <property type="match status" value="3"/>
</dbReference>
<feature type="region of interest" description="Disordered" evidence="12">
    <location>
        <begin position="821"/>
        <end position="848"/>
    </location>
</feature>
<feature type="active site" description="Nucleophile" evidence="9">
    <location>
        <position position="109"/>
    </location>
</feature>
<gene>
    <name evidence="13" type="ORF">EZS28_009727</name>
</gene>
<dbReference type="GO" id="GO:0006281">
    <property type="term" value="P:DNA repair"/>
    <property type="evidence" value="ECO:0007669"/>
    <property type="project" value="UniProtKB-KW"/>
</dbReference>
<evidence type="ECO:0000256" key="3">
    <source>
        <dbReference type="ARBA" id="ARBA00022722"/>
    </source>
</evidence>
<feature type="region of interest" description="Disordered" evidence="12">
    <location>
        <begin position="598"/>
        <end position="623"/>
    </location>
</feature>
<dbReference type="Pfam" id="PF06087">
    <property type="entry name" value="Tyr-DNA_phospho"/>
    <property type="match status" value="4"/>
</dbReference>
<evidence type="ECO:0000256" key="2">
    <source>
        <dbReference type="ARBA" id="ARBA00010205"/>
    </source>
</evidence>
<feature type="compositionally biased region" description="Low complexity" evidence="12">
    <location>
        <begin position="383"/>
        <end position="399"/>
    </location>
</feature>
<name>A0A5J4WI50_9EUKA</name>
<evidence type="ECO:0000256" key="7">
    <source>
        <dbReference type="ARBA" id="ARBA00023204"/>
    </source>
</evidence>
<evidence type="ECO:0000256" key="6">
    <source>
        <dbReference type="ARBA" id="ARBA00022839"/>
    </source>
</evidence>
<organism evidence="13 14">
    <name type="scientific">Streblomastix strix</name>
    <dbReference type="NCBI Taxonomy" id="222440"/>
    <lineage>
        <taxon>Eukaryota</taxon>
        <taxon>Metamonada</taxon>
        <taxon>Preaxostyla</taxon>
        <taxon>Oxymonadida</taxon>
        <taxon>Streblomastigidae</taxon>
        <taxon>Streblomastix</taxon>
    </lineage>
</organism>
<feature type="compositionally biased region" description="Polar residues" evidence="12">
    <location>
        <begin position="639"/>
        <end position="656"/>
    </location>
</feature>
<dbReference type="PANTHER" id="PTHR12415:SF0">
    <property type="entry name" value="TYROSYL-DNA PHOSPHODIESTERASE 1"/>
    <property type="match status" value="1"/>
</dbReference>
<dbReference type="EMBL" id="SNRW01001860">
    <property type="protein sequence ID" value="KAA6394744.1"/>
    <property type="molecule type" value="Genomic_DNA"/>
</dbReference>
<evidence type="ECO:0000313" key="14">
    <source>
        <dbReference type="Proteomes" id="UP000324800"/>
    </source>
</evidence>
<keyword evidence="7" id="KW-0234">DNA repair</keyword>
<protein>
    <submittedName>
        <fullName evidence="13">Putative tyrosyl-DNA phosphodiesterase 1</fullName>
    </submittedName>
</protein>
<evidence type="ECO:0000256" key="8">
    <source>
        <dbReference type="ARBA" id="ARBA00023242"/>
    </source>
</evidence>
<proteinExistence type="inferred from homology"/>
<feature type="region of interest" description="Disordered" evidence="12">
    <location>
        <begin position="1231"/>
        <end position="1251"/>
    </location>
</feature>
<evidence type="ECO:0000256" key="9">
    <source>
        <dbReference type="PIRSR" id="PIRSR610347-1"/>
    </source>
</evidence>